<keyword evidence="1" id="KW-0812">Transmembrane</keyword>
<evidence type="ECO:0000313" key="2">
    <source>
        <dbReference type="EMBL" id="GAG09971.1"/>
    </source>
</evidence>
<sequence length="138" mass="15065">MSGLNAEVMSSGQCVRAFRRAVWGFLFFLPFQMRPSGADMTIEILPDALAWGILLFAMNPIAGLHPVVVRLRRLAAAGLFLSLPRVVSFHPAQAAWACLYLVVCVLGAVVAVLFVWQLCDLIAEMAAHAENNAVRRNA</sequence>
<keyword evidence="1" id="KW-0472">Membrane</keyword>
<feature type="non-terminal residue" evidence="2">
    <location>
        <position position="138"/>
    </location>
</feature>
<gene>
    <name evidence="2" type="ORF">S01H1_39058</name>
</gene>
<comment type="caution">
    <text evidence="2">The sequence shown here is derived from an EMBL/GenBank/DDBJ whole genome shotgun (WGS) entry which is preliminary data.</text>
</comment>
<name>X0WBD7_9ZZZZ</name>
<dbReference type="AlphaFoldDB" id="X0WBD7"/>
<evidence type="ECO:0000256" key="1">
    <source>
        <dbReference type="SAM" id="Phobius"/>
    </source>
</evidence>
<accession>X0WBD7</accession>
<organism evidence="2">
    <name type="scientific">marine sediment metagenome</name>
    <dbReference type="NCBI Taxonomy" id="412755"/>
    <lineage>
        <taxon>unclassified sequences</taxon>
        <taxon>metagenomes</taxon>
        <taxon>ecological metagenomes</taxon>
    </lineage>
</organism>
<proteinExistence type="predicted"/>
<reference evidence="2" key="1">
    <citation type="journal article" date="2014" name="Front. Microbiol.">
        <title>High frequency of phylogenetically diverse reductive dehalogenase-homologous genes in deep subseafloor sedimentary metagenomes.</title>
        <authorList>
            <person name="Kawai M."/>
            <person name="Futagami T."/>
            <person name="Toyoda A."/>
            <person name="Takaki Y."/>
            <person name="Nishi S."/>
            <person name="Hori S."/>
            <person name="Arai W."/>
            <person name="Tsubouchi T."/>
            <person name="Morono Y."/>
            <person name="Uchiyama I."/>
            <person name="Ito T."/>
            <person name="Fujiyama A."/>
            <person name="Inagaki F."/>
            <person name="Takami H."/>
        </authorList>
    </citation>
    <scope>NUCLEOTIDE SEQUENCE</scope>
    <source>
        <strain evidence="2">Expedition CK06-06</strain>
    </source>
</reference>
<feature type="transmembrane region" description="Helical" evidence="1">
    <location>
        <begin position="48"/>
        <end position="71"/>
    </location>
</feature>
<protein>
    <submittedName>
        <fullName evidence="2">Uncharacterized protein</fullName>
    </submittedName>
</protein>
<keyword evidence="1" id="KW-1133">Transmembrane helix</keyword>
<dbReference type="EMBL" id="BARS01024615">
    <property type="protein sequence ID" value="GAG09971.1"/>
    <property type="molecule type" value="Genomic_DNA"/>
</dbReference>
<feature type="transmembrane region" description="Helical" evidence="1">
    <location>
        <begin position="92"/>
        <end position="116"/>
    </location>
</feature>